<proteinExistence type="predicted"/>
<organism evidence="2 4">
    <name type="scientific">Thalassovita autumnalis</name>
    <dbReference type="NCBI Taxonomy" id="2072972"/>
    <lineage>
        <taxon>Bacteria</taxon>
        <taxon>Pseudomonadati</taxon>
        <taxon>Pseudomonadota</taxon>
        <taxon>Alphaproteobacteria</taxon>
        <taxon>Rhodobacterales</taxon>
        <taxon>Roseobacteraceae</taxon>
        <taxon>Thalassovita</taxon>
    </lineage>
</organism>
<accession>A0A0P1G3S8</accession>
<dbReference type="EMBL" id="CYSC01000040">
    <property type="protein sequence ID" value="CUH73415.1"/>
    <property type="molecule type" value="Genomic_DNA"/>
</dbReference>
<evidence type="ECO:0000313" key="1">
    <source>
        <dbReference type="EMBL" id="CUH68253.1"/>
    </source>
</evidence>
<evidence type="ECO:0008006" key="5">
    <source>
        <dbReference type="Google" id="ProtNLM"/>
    </source>
</evidence>
<dbReference type="AlphaFoldDB" id="A0A0P1G3S8"/>
<reference evidence="2 4" key="1">
    <citation type="submission" date="2015-09" db="EMBL/GenBank/DDBJ databases">
        <authorList>
            <consortium name="Swine Surveillance"/>
        </authorList>
    </citation>
    <scope>NUCLEOTIDE SEQUENCE [LARGE SCALE GENOMIC DNA]</scope>
    <source>
        <strain evidence="2 4">5120</strain>
    </source>
</reference>
<dbReference type="EMBL" id="CYSB01000030">
    <property type="protein sequence ID" value="CUH68253.1"/>
    <property type="molecule type" value="Genomic_DNA"/>
</dbReference>
<keyword evidence="3" id="KW-1185">Reference proteome</keyword>
<dbReference type="Proteomes" id="UP000051086">
    <property type="component" value="Unassembled WGS sequence"/>
</dbReference>
<name>A0A0P1G3S8_9RHOB</name>
<dbReference type="Proteomes" id="UP000051887">
    <property type="component" value="Unassembled WGS sequence"/>
</dbReference>
<gene>
    <name evidence="1" type="ORF">TL5118_02545</name>
    <name evidence="2" type="ORF">TL5120_03224</name>
</gene>
<evidence type="ECO:0000313" key="4">
    <source>
        <dbReference type="Proteomes" id="UP000051887"/>
    </source>
</evidence>
<protein>
    <recommendedName>
        <fullName evidence="5">Dihydroorotate dehydrogenase</fullName>
    </recommendedName>
</protein>
<evidence type="ECO:0000313" key="3">
    <source>
        <dbReference type="Proteomes" id="UP000051086"/>
    </source>
</evidence>
<evidence type="ECO:0000313" key="2">
    <source>
        <dbReference type="EMBL" id="CUH73415.1"/>
    </source>
</evidence>
<sequence length="131" mass="13820">MNWGTPMDKHSLDDAALDDLFATARAQAPQPSFDLMDRVLSDALSVQELAAADTAEPQVKSEPFWRAALAGLGGWPAMAGLATACVGGVWIGINPPDLVSESATVFFALETDSYLVDAMPGFSAEFDLVEG</sequence>
<reference evidence="1 3" key="2">
    <citation type="submission" date="2015-09" db="EMBL/GenBank/DDBJ databases">
        <authorList>
            <person name="Rodrigo-Torres L."/>
            <person name="Arahal D.R."/>
        </authorList>
    </citation>
    <scope>NUCLEOTIDE SEQUENCE [LARGE SCALE GENOMIC DNA]</scope>
    <source>
        <strain evidence="1 3">CECT 5118</strain>
    </source>
</reference>